<feature type="transmembrane region" description="Helical" evidence="6">
    <location>
        <begin position="56"/>
        <end position="75"/>
    </location>
</feature>
<evidence type="ECO:0008006" key="8">
    <source>
        <dbReference type="Google" id="ProtNLM"/>
    </source>
</evidence>
<accession>A0A644VL40</accession>
<evidence type="ECO:0000256" key="6">
    <source>
        <dbReference type="SAM" id="Phobius"/>
    </source>
</evidence>
<feature type="transmembrane region" description="Helical" evidence="6">
    <location>
        <begin position="87"/>
        <end position="108"/>
    </location>
</feature>
<organism evidence="7">
    <name type="scientific">bioreactor metagenome</name>
    <dbReference type="NCBI Taxonomy" id="1076179"/>
    <lineage>
        <taxon>unclassified sequences</taxon>
        <taxon>metagenomes</taxon>
        <taxon>ecological metagenomes</taxon>
    </lineage>
</organism>
<keyword evidence="5 6" id="KW-0472">Membrane</keyword>
<dbReference type="PANTHER" id="PTHR38601">
    <property type="entry name" value="HYDROGENASE-4 COMPONENT E"/>
    <property type="match status" value="1"/>
</dbReference>
<comment type="subcellular location">
    <subcellularLocation>
        <location evidence="1">Cell membrane</location>
        <topology evidence="1">Multi-pass membrane protein</topology>
    </subcellularLocation>
</comment>
<dbReference type="AlphaFoldDB" id="A0A644VL40"/>
<protein>
    <recommendedName>
        <fullName evidence="8">Hydrogenase-4 component E</fullName>
    </recommendedName>
</protein>
<keyword evidence="2" id="KW-1003">Cell membrane</keyword>
<dbReference type="PANTHER" id="PTHR38601:SF1">
    <property type="entry name" value="HYDROGENASE-4 COMPONENT E"/>
    <property type="match status" value="1"/>
</dbReference>
<dbReference type="GO" id="GO:0005886">
    <property type="term" value="C:plasma membrane"/>
    <property type="evidence" value="ECO:0007669"/>
    <property type="project" value="UniProtKB-SubCell"/>
</dbReference>
<feature type="transmembrane region" description="Helical" evidence="6">
    <location>
        <begin position="168"/>
        <end position="188"/>
    </location>
</feature>
<comment type="caution">
    <text evidence="7">The sequence shown here is derived from an EMBL/GenBank/DDBJ whole genome shotgun (WGS) entry which is preliminary data.</text>
</comment>
<evidence type="ECO:0000313" key="7">
    <source>
        <dbReference type="EMBL" id="MPL92068.1"/>
    </source>
</evidence>
<feature type="transmembrane region" description="Helical" evidence="6">
    <location>
        <begin position="120"/>
        <end position="137"/>
    </location>
</feature>
<keyword evidence="3 6" id="KW-0812">Transmembrane</keyword>
<proteinExistence type="predicted"/>
<dbReference type="InterPro" id="IPR038730">
    <property type="entry name" value="HyfE-like"/>
</dbReference>
<dbReference type="EMBL" id="VSSQ01000347">
    <property type="protein sequence ID" value="MPL92068.1"/>
    <property type="molecule type" value="Genomic_DNA"/>
</dbReference>
<name>A0A644VL40_9ZZZZ</name>
<feature type="transmembrane region" description="Helical" evidence="6">
    <location>
        <begin position="144"/>
        <end position="162"/>
    </location>
</feature>
<keyword evidence="4 6" id="KW-1133">Transmembrane helix</keyword>
<evidence type="ECO:0000256" key="2">
    <source>
        <dbReference type="ARBA" id="ARBA00022475"/>
    </source>
</evidence>
<evidence type="ECO:0000256" key="4">
    <source>
        <dbReference type="ARBA" id="ARBA00022989"/>
    </source>
</evidence>
<evidence type="ECO:0000256" key="1">
    <source>
        <dbReference type="ARBA" id="ARBA00004651"/>
    </source>
</evidence>
<gene>
    <name evidence="7" type="ORF">SDC9_38163</name>
</gene>
<evidence type="ECO:0000256" key="3">
    <source>
        <dbReference type="ARBA" id="ARBA00022692"/>
    </source>
</evidence>
<sequence>MEQLLIVLLLVVFLQTRIMNLKNAVMCLMVQSTIIAGACLMVGMEGNAGWHSFVPTILTIVFKVCVIPYALFSVIKKLTNEQEIDSGINVNYSTAAAAFFVVLSYLLIDKMLPGMGSRDILASSMVLIMTGLTLIVMRSRAIMQIIGLITVENGIYLFGMAITEGLPMIIELGIFLDVLIAVVILVILTKRLNLSFMTTDTNVLRKLKG</sequence>
<reference evidence="7" key="1">
    <citation type="submission" date="2019-08" db="EMBL/GenBank/DDBJ databases">
        <authorList>
            <person name="Kucharzyk K."/>
            <person name="Murdoch R.W."/>
            <person name="Higgins S."/>
            <person name="Loffler F."/>
        </authorList>
    </citation>
    <scope>NUCLEOTIDE SEQUENCE</scope>
</reference>
<evidence type="ECO:0000256" key="5">
    <source>
        <dbReference type="ARBA" id="ARBA00023136"/>
    </source>
</evidence>